<comment type="caution">
    <text evidence="1">The sequence shown here is derived from an EMBL/GenBank/DDBJ whole genome shotgun (WGS) entry which is preliminary data.</text>
</comment>
<dbReference type="AlphaFoldDB" id="A0A841MM73"/>
<evidence type="ECO:0000313" key="2">
    <source>
        <dbReference type="Proteomes" id="UP000588604"/>
    </source>
</evidence>
<proteinExistence type="predicted"/>
<organism evidence="1 2">
    <name type="scientific">Algoriphagus iocasae</name>
    <dbReference type="NCBI Taxonomy" id="1836499"/>
    <lineage>
        <taxon>Bacteria</taxon>
        <taxon>Pseudomonadati</taxon>
        <taxon>Bacteroidota</taxon>
        <taxon>Cytophagia</taxon>
        <taxon>Cytophagales</taxon>
        <taxon>Cyclobacteriaceae</taxon>
        <taxon>Algoriphagus</taxon>
    </lineage>
</organism>
<name>A0A841MM73_9BACT</name>
<dbReference type="Proteomes" id="UP000588604">
    <property type="component" value="Unassembled WGS sequence"/>
</dbReference>
<dbReference type="EMBL" id="JACIJO010000001">
    <property type="protein sequence ID" value="MBB6325326.1"/>
    <property type="molecule type" value="Genomic_DNA"/>
</dbReference>
<accession>A0A841MM73</accession>
<keyword evidence="2" id="KW-1185">Reference proteome</keyword>
<reference evidence="1 2" key="1">
    <citation type="submission" date="2020-08" db="EMBL/GenBank/DDBJ databases">
        <title>Genomic Encyclopedia of Type Strains, Phase IV (KMG-IV): sequencing the most valuable type-strain genomes for metagenomic binning, comparative biology and taxonomic classification.</title>
        <authorList>
            <person name="Goeker M."/>
        </authorList>
    </citation>
    <scope>NUCLEOTIDE SEQUENCE [LARGE SCALE GENOMIC DNA]</scope>
    <source>
        <strain evidence="1 2">DSM 102044</strain>
    </source>
</reference>
<gene>
    <name evidence="1" type="ORF">FHS59_000941</name>
</gene>
<evidence type="ECO:0000313" key="1">
    <source>
        <dbReference type="EMBL" id="MBB6325326.1"/>
    </source>
</evidence>
<sequence length="40" mass="4682">MTQLESLPVWEAFFMLGFIRSKTIGSFSKTLMGKLYVFYL</sequence>
<protein>
    <submittedName>
        <fullName evidence="1">Uncharacterized protein</fullName>
    </submittedName>
</protein>